<dbReference type="Pfam" id="PF02222">
    <property type="entry name" value="ATP-grasp"/>
    <property type="match status" value="1"/>
</dbReference>
<dbReference type="SMART" id="SM01001">
    <property type="entry name" value="AIRC"/>
    <property type="match status" value="1"/>
</dbReference>
<dbReference type="PIRSF" id="PIRSF001340">
    <property type="entry name" value="AIR_carboxylase"/>
    <property type="match status" value="1"/>
</dbReference>
<evidence type="ECO:0000256" key="10">
    <source>
        <dbReference type="ARBA" id="ARBA00023239"/>
    </source>
</evidence>
<dbReference type="SUPFAM" id="SSF56059">
    <property type="entry name" value="Glutathione synthetase ATP-binding domain-like"/>
    <property type="match status" value="1"/>
</dbReference>
<evidence type="ECO:0000256" key="2">
    <source>
        <dbReference type="ARBA" id="ARBA00004747"/>
    </source>
</evidence>
<evidence type="ECO:0000256" key="4">
    <source>
        <dbReference type="ARBA" id="ARBA00012329"/>
    </source>
</evidence>
<protein>
    <recommendedName>
        <fullName evidence="5 11">Phosphoribosylaminoimidazole carboxylase</fullName>
        <ecNumber evidence="4 11">4.1.1.21</ecNumber>
    </recommendedName>
</protein>
<dbReference type="NCBIfam" id="TIGR01162">
    <property type="entry name" value="purE"/>
    <property type="match status" value="1"/>
</dbReference>
<comment type="similarity">
    <text evidence="3 11">In the C-terminal section; belongs to the AIR carboxylase family. Class I subfamily.</text>
</comment>
<dbReference type="Proteomes" id="UP000009084">
    <property type="component" value="Unassembled WGS sequence"/>
</dbReference>
<dbReference type="UniPathway" id="UPA00074">
    <property type="reaction ID" value="UER00130"/>
</dbReference>
<keyword evidence="10 11" id="KW-0456">Lyase</keyword>
<dbReference type="InterPro" id="IPR011054">
    <property type="entry name" value="Rudment_hybrid_motif"/>
</dbReference>
<dbReference type="GO" id="GO:0004638">
    <property type="term" value="F:phosphoribosylaminoimidazole carboxylase activity"/>
    <property type="evidence" value="ECO:0007669"/>
    <property type="project" value="UniProtKB-UniRule"/>
</dbReference>
<feature type="domain" description="ATP-grasp" evidence="12">
    <location>
        <begin position="108"/>
        <end position="296"/>
    </location>
</feature>
<evidence type="ECO:0000256" key="8">
    <source>
        <dbReference type="ARBA" id="ARBA00022793"/>
    </source>
</evidence>
<comment type="pathway">
    <text evidence="2 11">Purine metabolism; IMP biosynthesis via de novo pathway; 5-amino-1-(5-phospho-D-ribosyl)imidazole-4-carboxylate from 5-amino-1-(5-phospho-D-ribosyl)imidazole (carboxylase route): step 1/1.</text>
</comment>
<dbReference type="VEuPathDB" id="FungiDB:CPC735_055130"/>
<evidence type="ECO:0000256" key="11">
    <source>
        <dbReference type="PIRNR" id="PIRNR001340"/>
    </source>
</evidence>
<dbReference type="Pfam" id="PF17769">
    <property type="entry name" value="PurK_C"/>
    <property type="match status" value="1"/>
</dbReference>
<dbReference type="PANTHER" id="PTHR11609:SF5">
    <property type="entry name" value="PHOSPHORIBOSYLAMINOIMIDAZOLE CARBOXYLASE"/>
    <property type="match status" value="1"/>
</dbReference>
<dbReference type="NCBIfam" id="TIGR01161">
    <property type="entry name" value="purK"/>
    <property type="match status" value="1"/>
</dbReference>
<dbReference type="AlphaFoldDB" id="C5PHZ0"/>
<dbReference type="Pfam" id="PF22660">
    <property type="entry name" value="RS_preATP-grasp-like"/>
    <property type="match status" value="1"/>
</dbReference>
<evidence type="ECO:0000256" key="3">
    <source>
        <dbReference type="ARBA" id="ARBA00006114"/>
    </source>
</evidence>
<evidence type="ECO:0000256" key="5">
    <source>
        <dbReference type="ARBA" id="ARBA00021059"/>
    </source>
</evidence>
<dbReference type="InterPro" id="IPR000031">
    <property type="entry name" value="PurE_dom"/>
</dbReference>
<dbReference type="InterPro" id="IPR016301">
    <property type="entry name" value="Ade2_fungi/plant"/>
</dbReference>
<dbReference type="GO" id="GO:0046872">
    <property type="term" value="F:metal ion binding"/>
    <property type="evidence" value="ECO:0007669"/>
    <property type="project" value="InterPro"/>
</dbReference>
<dbReference type="InterPro" id="IPR033747">
    <property type="entry name" value="PurE_ClassI"/>
</dbReference>
<comment type="catalytic activity">
    <reaction evidence="1 11">
        <text>5-amino-1-(5-phospho-D-ribosyl)imidazole-4-carboxylate + H(+) = 5-amino-1-(5-phospho-beta-D-ribosyl)imidazole + CO2</text>
        <dbReference type="Rhea" id="RHEA:10792"/>
        <dbReference type="ChEBI" id="CHEBI:15378"/>
        <dbReference type="ChEBI" id="CHEBI:16526"/>
        <dbReference type="ChEBI" id="CHEBI:77657"/>
        <dbReference type="ChEBI" id="CHEBI:137981"/>
        <dbReference type="EC" id="4.1.1.21"/>
    </reaction>
</comment>
<name>C5PHZ0_COCP7</name>
<dbReference type="EMBL" id="ACFW01000049">
    <property type="protein sequence ID" value="EER24143.1"/>
    <property type="molecule type" value="Genomic_DNA"/>
</dbReference>
<accession>C5PHZ0</accession>
<evidence type="ECO:0000256" key="9">
    <source>
        <dbReference type="ARBA" id="ARBA00022840"/>
    </source>
</evidence>
<evidence type="ECO:0000256" key="6">
    <source>
        <dbReference type="ARBA" id="ARBA00022741"/>
    </source>
</evidence>
<keyword evidence="7 11" id="KW-0658">Purine biosynthesis</keyword>
<dbReference type="InterPro" id="IPR003135">
    <property type="entry name" value="ATP-grasp_carboxylate-amine"/>
</dbReference>
<dbReference type="FunFam" id="3.30.470.20:FF:000037">
    <property type="entry name" value="Phosphoribosylaminoimidazole carboxylase, chloroplastic"/>
    <property type="match status" value="1"/>
</dbReference>
<evidence type="ECO:0000256" key="1">
    <source>
        <dbReference type="ARBA" id="ARBA00001244"/>
    </source>
</evidence>
<dbReference type="HOGENOM" id="CLU_011534_2_1_1"/>
<gene>
    <name evidence="13" type="ORF">CPC735_055130</name>
</gene>
<reference evidence="13 14" key="1">
    <citation type="journal article" date="2009" name="Genome Res.">
        <title>Comparative genomic analyses of the human fungal pathogens Coccidioides and their relatives.</title>
        <authorList>
            <person name="Sharpton T.J."/>
            <person name="Stajich J.E."/>
            <person name="Rounsley S.D."/>
            <person name="Gardner M.J."/>
            <person name="Wortman J.R."/>
            <person name="Jordar V.S."/>
            <person name="Maiti R."/>
            <person name="Kodira C.D."/>
            <person name="Neafsey D.E."/>
            <person name="Zeng Q."/>
            <person name="Hung C.-Y."/>
            <person name="McMahan C."/>
            <person name="Muszewska A."/>
            <person name="Grynberg M."/>
            <person name="Mandel M.A."/>
            <person name="Kellner E.M."/>
            <person name="Barker B.M."/>
            <person name="Galgiani J.N."/>
            <person name="Orbach M.J."/>
            <person name="Kirkland T.N."/>
            <person name="Cole G.T."/>
            <person name="Henn M.R."/>
            <person name="Birren B.W."/>
            <person name="Taylor J.W."/>
        </authorList>
    </citation>
    <scope>NUCLEOTIDE SEQUENCE [LARGE SCALE GENOMIC DNA]</scope>
    <source>
        <strain evidence="14">C735</strain>
    </source>
</reference>
<evidence type="ECO:0000256" key="7">
    <source>
        <dbReference type="ARBA" id="ARBA00022755"/>
    </source>
</evidence>
<dbReference type="NCBIfam" id="NF004679">
    <property type="entry name" value="PRK06019.1-5"/>
    <property type="match status" value="1"/>
</dbReference>
<dbReference type="PANTHER" id="PTHR11609">
    <property type="entry name" value="PURINE BIOSYNTHESIS PROTEIN 6/7, PUR6/7"/>
    <property type="match status" value="1"/>
</dbReference>
<dbReference type="HAMAP" id="MF_01928">
    <property type="entry name" value="PurK"/>
    <property type="match status" value="1"/>
</dbReference>
<dbReference type="Gene3D" id="3.40.50.1970">
    <property type="match status" value="1"/>
</dbReference>
<dbReference type="GO" id="GO:0006189">
    <property type="term" value="P:'de novo' IMP biosynthetic process"/>
    <property type="evidence" value="ECO:0007669"/>
    <property type="project" value="UniProtKB-UniRule"/>
</dbReference>
<evidence type="ECO:0000313" key="14">
    <source>
        <dbReference type="Proteomes" id="UP000009084"/>
    </source>
</evidence>
<organism evidence="13 14">
    <name type="scientific">Coccidioides posadasii (strain C735)</name>
    <name type="common">Valley fever fungus</name>
    <dbReference type="NCBI Taxonomy" id="222929"/>
    <lineage>
        <taxon>Eukaryota</taxon>
        <taxon>Fungi</taxon>
        <taxon>Dikarya</taxon>
        <taxon>Ascomycota</taxon>
        <taxon>Pezizomycotina</taxon>
        <taxon>Eurotiomycetes</taxon>
        <taxon>Eurotiomycetidae</taxon>
        <taxon>Onygenales</taxon>
        <taxon>Onygenaceae</taxon>
        <taxon>Coccidioides</taxon>
    </lineage>
</organism>
<dbReference type="Pfam" id="PF00731">
    <property type="entry name" value="AIRC"/>
    <property type="match status" value="1"/>
</dbReference>
<comment type="caution">
    <text evidence="13">The sequence shown here is derived from an EMBL/GenBank/DDBJ whole genome shotgun (WGS) entry which is preliminary data.</text>
</comment>
<dbReference type="Gene3D" id="3.40.50.20">
    <property type="match status" value="1"/>
</dbReference>
<dbReference type="InterPro" id="IPR011761">
    <property type="entry name" value="ATP-grasp"/>
</dbReference>
<dbReference type="KEGG" id="cpw:9691758"/>
<evidence type="ECO:0000313" key="13">
    <source>
        <dbReference type="EMBL" id="EER24143.1"/>
    </source>
</evidence>
<dbReference type="OrthoDB" id="15425at2759"/>
<dbReference type="InterPro" id="IPR005875">
    <property type="entry name" value="PurK"/>
</dbReference>
<dbReference type="InterPro" id="IPR054350">
    <property type="entry name" value="PurT/PurK_preATP-grasp"/>
</dbReference>
<dbReference type="EC" id="4.1.1.21" evidence="4 11"/>
<proteinExistence type="inferred from homology"/>
<keyword evidence="9 11" id="KW-0067">ATP-binding</keyword>
<dbReference type="SUPFAM" id="SSF52440">
    <property type="entry name" value="PreATP-grasp domain"/>
    <property type="match status" value="1"/>
</dbReference>
<dbReference type="InterPro" id="IPR040686">
    <property type="entry name" value="PurK_C"/>
</dbReference>
<keyword evidence="8 11" id="KW-0210">Decarboxylase</keyword>
<dbReference type="Gene3D" id="3.30.470.20">
    <property type="entry name" value="ATP-grasp fold, B domain"/>
    <property type="match status" value="1"/>
</dbReference>
<dbReference type="Gene3D" id="3.30.1490.20">
    <property type="entry name" value="ATP-grasp fold, A domain"/>
    <property type="match status" value="1"/>
</dbReference>
<dbReference type="InterPro" id="IPR016185">
    <property type="entry name" value="PreATP-grasp_dom_sf"/>
</dbReference>
<dbReference type="InterPro" id="IPR013815">
    <property type="entry name" value="ATP_grasp_subdomain_1"/>
</dbReference>
<dbReference type="SUPFAM" id="SSF52255">
    <property type="entry name" value="N5-CAIR mutase (phosphoribosylaminoimidazole carboxylase, PurE)"/>
    <property type="match status" value="1"/>
</dbReference>
<dbReference type="SUPFAM" id="SSF51246">
    <property type="entry name" value="Rudiment single hybrid motif"/>
    <property type="match status" value="1"/>
</dbReference>
<keyword evidence="6 11" id="KW-0547">Nucleotide-binding</keyword>
<dbReference type="FunFam" id="3.40.50.1970:FF:000013">
    <property type="entry name" value="Phosphoribosylaminoimidazole carboxylase"/>
    <property type="match status" value="1"/>
</dbReference>
<dbReference type="HAMAP" id="MF_01929">
    <property type="entry name" value="PurE_classI"/>
    <property type="match status" value="1"/>
</dbReference>
<dbReference type="PROSITE" id="PS50975">
    <property type="entry name" value="ATP_GRASP"/>
    <property type="match status" value="1"/>
</dbReference>
<sequence>MACSKRVGVLGGGQLGRMLMESANRLNIQMNILDADKAPAKQISAHDDHVTGSFMNCESVRRLAANSDVLTAEIEHVDTHALEEVESLVDVQPSWKSIRIIQDKFSQKQHLAKFGIPQAEYRELKDGTAEELSAIGQELGFPLMLKSKTGAYDGRGNYAVKTEEDIPAALEALKGRPLYAEKWAKFVMELAVMVVKTKDSVLSYPTVETVQENSICKLVYAPARNVSDEINKKAQKLARDAVAAFDGKGVFGVEMFLLEDNSILLCELASRIHNSGHYTIEACPLSQFDTHLRAILDLPIPPKSLQLRQPAIMLNILGGSTPDAHLEDAEYALSIPNASVHLYGKGAGRLGRKMGHVTVTAPTMREAEELMQPLIDRTGGMGVEAKVASNPQPTIGVVMGSDSDLNTLVPGLRLLEEYFGVKPEVDVTSAHRTPDYMAEYASTAASRGIKVIIAAAGGAAHLPGMAAAHTSLPVIGVPVKGSALDGVDSLYSIVQMPRGVPVATVGINNSVNAALLAVRILGCYDETLQQKVAEYAKAAKDENLDVKGVKMREIGWEKYFEQMQTK</sequence>
<dbReference type="GO" id="GO:0005524">
    <property type="term" value="F:ATP binding"/>
    <property type="evidence" value="ECO:0007669"/>
    <property type="project" value="UniProtKB-UniRule"/>
</dbReference>
<evidence type="ECO:0000259" key="12">
    <source>
        <dbReference type="PROSITE" id="PS50975"/>
    </source>
</evidence>